<keyword evidence="8 11" id="KW-0067">ATP-binding</keyword>
<dbReference type="PANTHER" id="PTHR39573">
    <property type="entry name" value="STRESS RESPONSE KINASE A"/>
    <property type="match status" value="1"/>
</dbReference>
<dbReference type="SUPFAM" id="SSF56112">
    <property type="entry name" value="Protein kinase-like (PK-like)"/>
    <property type="match status" value="1"/>
</dbReference>
<sequence length="326" mass="35986">MPAPPYAGLDPDTILDAVDALGLRSDGRILALNSYENRVYRVGLEDAAPVVAKFYRPGRWSDAAIEEEHAFADALRAAELSVVAPLRFGGRSLHRHAGYRFALFPLLGGHAPEIGAQATMTAIGRTLGRLHAIGAEHRFLHRTRMDPAARAEQAAHTLLDAGWIPAHHEDRFTDLCDDLLDAIDVATRRAGTLATLCLHGDCHPGNVLWRDGVAHFVDLDDALAGPAVQDLWMLLSGPREEQRTQLGWLLEGYEVFRAFDPAELHLVAVLRAERLLHHHAWIARRWDDPAFPLAFAGIDAPPRREDFLRQLAELVTATGEAPLRLP</sequence>
<feature type="binding site" evidence="11">
    <location>
        <position position="206"/>
    </location>
    <ligand>
        <name>Mg(2+)</name>
        <dbReference type="ChEBI" id="CHEBI:18420"/>
    </ligand>
</feature>
<evidence type="ECO:0000313" key="15">
    <source>
        <dbReference type="Proteomes" id="UP000675747"/>
    </source>
</evidence>
<evidence type="ECO:0000256" key="5">
    <source>
        <dbReference type="ARBA" id="ARBA00022723"/>
    </source>
</evidence>
<evidence type="ECO:0000256" key="6">
    <source>
        <dbReference type="ARBA" id="ARBA00022741"/>
    </source>
</evidence>
<keyword evidence="6 11" id="KW-0547">Nucleotide-binding</keyword>
<gene>
    <name evidence="11" type="primary">srkA</name>
    <name evidence="14" type="ORF">KB893_004950</name>
    <name evidence="13" type="ORF">KB893_10110</name>
</gene>
<evidence type="ECO:0000259" key="12">
    <source>
        <dbReference type="Pfam" id="PF01636"/>
    </source>
</evidence>
<accession>A0A8J8AXQ4</accession>
<keyword evidence="2 11" id="KW-0723">Serine/threonine-protein kinase</keyword>
<dbReference type="EMBL" id="JAGQFT010000079">
    <property type="protein sequence ID" value="MBR0562866.1"/>
    <property type="molecule type" value="Genomic_DNA"/>
</dbReference>
<keyword evidence="4 11" id="KW-0808">Transferase</keyword>
<dbReference type="EC" id="2.7.11.1" evidence="11"/>
<evidence type="ECO:0000256" key="10">
    <source>
        <dbReference type="ARBA" id="ARBA00023016"/>
    </source>
</evidence>
<dbReference type="HAMAP" id="MF_01497">
    <property type="entry name" value="SrkA_kinase"/>
    <property type="match status" value="1"/>
</dbReference>
<dbReference type="Gene3D" id="1.20.1270.170">
    <property type="match status" value="1"/>
</dbReference>
<comment type="cofactor">
    <cofactor evidence="11">
        <name>Mg(2+)</name>
        <dbReference type="ChEBI" id="CHEBI:18420"/>
    </cofactor>
</comment>
<dbReference type="GO" id="GO:0000287">
    <property type="term" value="F:magnesium ion binding"/>
    <property type="evidence" value="ECO:0007669"/>
    <property type="project" value="UniProtKB-UniRule"/>
</dbReference>
<dbReference type="EMBL" id="JAGQFT020000003">
    <property type="protein sequence ID" value="MBS7456486.1"/>
    <property type="molecule type" value="Genomic_DNA"/>
</dbReference>
<keyword evidence="9 11" id="KW-0460">Magnesium</keyword>
<feature type="domain" description="Aminoglycoside phosphotransferase" evidence="12">
    <location>
        <begin position="33"/>
        <end position="264"/>
    </location>
</feature>
<keyword evidence="1 11" id="KW-0963">Cytoplasm</keyword>
<dbReference type="GO" id="GO:0005737">
    <property type="term" value="C:cytoplasm"/>
    <property type="evidence" value="ECO:0007669"/>
    <property type="project" value="UniProtKB-SubCell"/>
</dbReference>
<keyword evidence="7 11" id="KW-0418">Kinase</keyword>
<evidence type="ECO:0000256" key="3">
    <source>
        <dbReference type="ARBA" id="ARBA00022553"/>
    </source>
</evidence>
<dbReference type="InterPro" id="IPR032882">
    <property type="entry name" value="SrkA/RdoA"/>
</dbReference>
<keyword evidence="3 11" id="KW-0597">Phosphoprotein</keyword>
<evidence type="ECO:0000256" key="4">
    <source>
        <dbReference type="ARBA" id="ARBA00022679"/>
    </source>
</evidence>
<comment type="function">
    <text evidence="11">A protein kinase that phosphorylates Ser and Thr residues. Probably acts to suppress the effects of stress linked to accumulation of reactive oxygen species. Probably involved in the extracytoplasmic stress response.</text>
</comment>
<evidence type="ECO:0000256" key="1">
    <source>
        <dbReference type="ARBA" id="ARBA00022490"/>
    </source>
</evidence>
<evidence type="ECO:0000313" key="13">
    <source>
        <dbReference type="EMBL" id="MBR0562866.1"/>
    </source>
</evidence>
<evidence type="ECO:0000256" key="8">
    <source>
        <dbReference type="ARBA" id="ARBA00022840"/>
    </source>
</evidence>
<dbReference type="InterPro" id="IPR011009">
    <property type="entry name" value="Kinase-like_dom_sf"/>
</dbReference>
<comment type="catalytic activity">
    <reaction evidence="11">
        <text>L-seryl-[protein] + ATP = O-phospho-L-seryl-[protein] + ADP + H(+)</text>
        <dbReference type="Rhea" id="RHEA:17989"/>
        <dbReference type="Rhea" id="RHEA-COMP:9863"/>
        <dbReference type="Rhea" id="RHEA-COMP:11604"/>
        <dbReference type="ChEBI" id="CHEBI:15378"/>
        <dbReference type="ChEBI" id="CHEBI:29999"/>
        <dbReference type="ChEBI" id="CHEBI:30616"/>
        <dbReference type="ChEBI" id="CHEBI:83421"/>
        <dbReference type="ChEBI" id="CHEBI:456216"/>
        <dbReference type="EC" id="2.7.11.1"/>
    </reaction>
</comment>
<evidence type="ECO:0000313" key="14">
    <source>
        <dbReference type="EMBL" id="MBS7456486.1"/>
    </source>
</evidence>
<protein>
    <recommendedName>
        <fullName evidence="11">Stress response kinase A</fullName>
        <ecNumber evidence="11">2.7.11.1</ecNumber>
    </recommendedName>
    <alternativeName>
        <fullName evidence="11">Serine/threonine-protein kinase SrkA</fullName>
    </alternativeName>
</protein>
<keyword evidence="5 11" id="KW-0479">Metal-binding</keyword>
<dbReference type="GO" id="GO:0005524">
    <property type="term" value="F:ATP binding"/>
    <property type="evidence" value="ECO:0007669"/>
    <property type="project" value="UniProtKB-UniRule"/>
</dbReference>
<dbReference type="AlphaFoldDB" id="A0A8J8AXQ4"/>
<evidence type="ECO:0000256" key="11">
    <source>
        <dbReference type="HAMAP-Rule" id="MF_01497"/>
    </source>
</evidence>
<dbReference type="Gene3D" id="3.30.200.70">
    <property type="match status" value="1"/>
</dbReference>
<feature type="active site" evidence="11">
    <location>
        <position position="218"/>
    </location>
</feature>
<dbReference type="Proteomes" id="UP000675747">
    <property type="component" value="Unassembled WGS sequence"/>
</dbReference>
<dbReference type="GO" id="GO:0004674">
    <property type="term" value="F:protein serine/threonine kinase activity"/>
    <property type="evidence" value="ECO:0007669"/>
    <property type="project" value="UniProtKB-UniRule"/>
</dbReference>
<name>A0A8J8AXQ4_9GAMM</name>
<keyword evidence="15" id="KW-1185">Reference proteome</keyword>
<comment type="subunit">
    <text evidence="11">Monomer.</text>
</comment>
<dbReference type="InterPro" id="IPR002575">
    <property type="entry name" value="Aminoglycoside_PTrfase"/>
</dbReference>
<comment type="caution">
    <text evidence="13">The sequence shown here is derived from an EMBL/GenBank/DDBJ whole genome shotgun (WGS) entry which is preliminary data.</text>
</comment>
<evidence type="ECO:0000256" key="2">
    <source>
        <dbReference type="ARBA" id="ARBA00022527"/>
    </source>
</evidence>
<reference evidence="13" key="2">
    <citation type="submission" date="2021-04" db="EMBL/GenBank/DDBJ databases">
        <authorList>
            <person name="Karlyshev A.V."/>
        </authorList>
    </citation>
    <scope>NUCLEOTIDE SEQUENCE</scope>
    <source>
        <strain evidence="13">LMG 29479</strain>
    </source>
</reference>
<feature type="site" description="ATP" evidence="11">
    <location>
        <position position="34"/>
    </location>
</feature>
<keyword evidence="10 11" id="KW-0346">Stress response</keyword>
<comment type="catalytic activity">
    <reaction evidence="11">
        <text>L-threonyl-[protein] + ATP = O-phospho-L-threonyl-[protein] + ADP + H(+)</text>
        <dbReference type="Rhea" id="RHEA:46608"/>
        <dbReference type="Rhea" id="RHEA-COMP:11060"/>
        <dbReference type="Rhea" id="RHEA-COMP:11605"/>
        <dbReference type="ChEBI" id="CHEBI:15378"/>
        <dbReference type="ChEBI" id="CHEBI:30013"/>
        <dbReference type="ChEBI" id="CHEBI:30616"/>
        <dbReference type="ChEBI" id="CHEBI:61977"/>
        <dbReference type="ChEBI" id="CHEBI:456216"/>
        <dbReference type="EC" id="2.7.11.1"/>
    </reaction>
</comment>
<dbReference type="PANTHER" id="PTHR39573:SF1">
    <property type="entry name" value="STRESS RESPONSE KINASE A"/>
    <property type="match status" value="1"/>
</dbReference>
<dbReference type="RefSeq" id="WP_211926790.1">
    <property type="nucleotide sequence ID" value="NZ_JAGQFT020000003.1"/>
</dbReference>
<organism evidence="13">
    <name type="scientific">Coralloluteibacterium stylophorae</name>
    <dbReference type="NCBI Taxonomy" id="1776034"/>
    <lineage>
        <taxon>Bacteria</taxon>
        <taxon>Pseudomonadati</taxon>
        <taxon>Pseudomonadota</taxon>
        <taxon>Gammaproteobacteria</taxon>
        <taxon>Lysobacterales</taxon>
        <taxon>Lysobacteraceae</taxon>
        <taxon>Coralloluteibacterium</taxon>
    </lineage>
</organism>
<reference evidence="14 15" key="1">
    <citation type="journal article" date="2021" name="Microbiol. Resour. Announc.">
        <title>Draft Genome Sequence of Coralloluteibacterium stylophorae LMG 29479T.</title>
        <authorList>
            <person name="Karlyshev A.V."/>
            <person name="Kudryashova E.B."/>
            <person name="Ariskina E.V."/>
            <person name="Conroy A.P."/>
            <person name="Abidueva E.Y."/>
        </authorList>
    </citation>
    <scope>NUCLEOTIDE SEQUENCE [LARGE SCALE GENOMIC DNA]</scope>
    <source>
        <strain evidence="14 15">LMG 29479</strain>
    </source>
</reference>
<comment type="similarity">
    <text evidence="11">Belongs to the SrkA/RdoA protein kinase family.</text>
</comment>
<evidence type="ECO:0000256" key="9">
    <source>
        <dbReference type="ARBA" id="ARBA00022842"/>
    </source>
</evidence>
<proteinExistence type="inferred from homology"/>
<dbReference type="Pfam" id="PF01636">
    <property type="entry name" value="APH"/>
    <property type="match status" value="1"/>
</dbReference>
<feature type="binding site" evidence="11">
    <location>
        <position position="218"/>
    </location>
    <ligand>
        <name>Mg(2+)</name>
        <dbReference type="ChEBI" id="CHEBI:18420"/>
    </ligand>
</feature>
<dbReference type="Gene3D" id="1.10.510.10">
    <property type="entry name" value="Transferase(Phosphotransferase) domain 1"/>
    <property type="match status" value="1"/>
</dbReference>
<evidence type="ECO:0000256" key="7">
    <source>
        <dbReference type="ARBA" id="ARBA00022777"/>
    </source>
</evidence>
<comment type="subcellular location">
    <subcellularLocation>
        <location evidence="11">Cytoplasm</location>
    </subcellularLocation>
</comment>
<dbReference type="NCBIfam" id="NF008738">
    <property type="entry name" value="PRK11768.1"/>
    <property type="match status" value="1"/>
</dbReference>
<feature type="active site" description="Proton acceptor" evidence="11">
    <location>
        <position position="201"/>
    </location>
</feature>